<feature type="transmembrane region" description="Helical" evidence="9">
    <location>
        <begin position="282"/>
        <end position="300"/>
    </location>
</feature>
<feature type="region of interest" description="Disordered" evidence="8">
    <location>
        <begin position="1"/>
        <end position="32"/>
    </location>
</feature>
<dbReference type="EMBL" id="CP001141">
    <property type="protein sequence ID" value="ACI65424.1"/>
    <property type="molecule type" value="Genomic_DNA"/>
</dbReference>
<gene>
    <name evidence="10" type="ORF">PHATR_36976</name>
</gene>
<dbReference type="Proteomes" id="UP000000759">
    <property type="component" value="Chromosome 11"/>
</dbReference>
<feature type="transmembrane region" description="Helical" evidence="9">
    <location>
        <begin position="214"/>
        <end position="231"/>
    </location>
</feature>
<keyword evidence="11" id="KW-1185">Reference proteome</keyword>
<dbReference type="KEGG" id="pti:PHATR_36976"/>
<keyword evidence="6 9" id="KW-1133">Transmembrane helix</keyword>
<evidence type="ECO:0000256" key="4">
    <source>
        <dbReference type="ARBA" id="ARBA00022519"/>
    </source>
</evidence>
<dbReference type="Gene3D" id="1.20.1740.10">
    <property type="entry name" value="Amino acid/polyamine transporter I"/>
    <property type="match status" value="1"/>
</dbReference>
<organism evidence="10 11">
    <name type="scientific">Phaeodactylum tricornutum (strain CCAP 1055/1)</name>
    <dbReference type="NCBI Taxonomy" id="556484"/>
    <lineage>
        <taxon>Eukaryota</taxon>
        <taxon>Sar</taxon>
        <taxon>Stramenopiles</taxon>
        <taxon>Ochrophyta</taxon>
        <taxon>Bacillariophyta</taxon>
        <taxon>Bacillariophyceae</taxon>
        <taxon>Bacillariophycidae</taxon>
        <taxon>Naviculales</taxon>
        <taxon>Phaeodactylaceae</taxon>
        <taxon>Phaeodactylum</taxon>
    </lineage>
</organism>
<feature type="transmembrane region" description="Helical" evidence="9">
    <location>
        <begin position="96"/>
        <end position="117"/>
    </location>
</feature>
<dbReference type="GO" id="GO:0003333">
    <property type="term" value="P:amino acid transmembrane transport"/>
    <property type="evidence" value="ECO:0007669"/>
    <property type="project" value="InterPro"/>
</dbReference>
<name>B5Y468_PHATC</name>
<feature type="transmembrane region" description="Helical" evidence="9">
    <location>
        <begin position="171"/>
        <end position="194"/>
    </location>
</feature>
<evidence type="ECO:0000313" key="11">
    <source>
        <dbReference type="Proteomes" id="UP000000759"/>
    </source>
</evidence>
<feature type="transmembrane region" description="Helical" evidence="9">
    <location>
        <begin position="433"/>
        <end position="452"/>
    </location>
</feature>
<dbReference type="HOGENOM" id="CLU_038102_1_1_1"/>
<dbReference type="Pfam" id="PF03222">
    <property type="entry name" value="Trp_Tyr_perm"/>
    <property type="match status" value="1"/>
</dbReference>
<protein>
    <recommendedName>
        <fullName evidence="12">Tyrosine-specific transport protein</fullName>
    </recommendedName>
</protein>
<evidence type="ECO:0000256" key="2">
    <source>
        <dbReference type="ARBA" id="ARBA00022448"/>
    </source>
</evidence>
<dbReference type="eggNOG" id="ENOG502QSPD">
    <property type="taxonomic scope" value="Eukaryota"/>
</dbReference>
<comment type="subcellular location">
    <subcellularLocation>
        <location evidence="1">Cell inner membrane</location>
        <topology evidence="1">Multi-pass membrane protein</topology>
    </subcellularLocation>
</comment>
<feature type="transmembrane region" description="Helical" evidence="9">
    <location>
        <begin position="406"/>
        <end position="427"/>
    </location>
</feature>
<feature type="transmembrane region" description="Helical" evidence="9">
    <location>
        <begin position="243"/>
        <end position="262"/>
    </location>
</feature>
<evidence type="ECO:0000256" key="9">
    <source>
        <dbReference type="SAM" id="Phobius"/>
    </source>
</evidence>
<evidence type="ECO:0000256" key="5">
    <source>
        <dbReference type="ARBA" id="ARBA00022692"/>
    </source>
</evidence>
<dbReference type="InterPro" id="IPR018227">
    <property type="entry name" value="Amino_acid_transport_2"/>
</dbReference>
<reference evidence="11" key="2">
    <citation type="submission" date="2008-08" db="EMBL/GenBank/DDBJ databases">
        <authorList>
            <consortium name="Diatom Consortium"/>
            <person name="Grigoriev I."/>
            <person name="Grimwood J."/>
            <person name="Kuo A."/>
            <person name="Otillar R.P."/>
            <person name="Salamov A."/>
            <person name="Detter J.C."/>
            <person name="Lindquist E."/>
            <person name="Shapiro H."/>
            <person name="Lucas S."/>
            <person name="Glavina del Rio T."/>
            <person name="Pitluck S."/>
            <person name="Rokhsar D."/>
            <person name="Bowler C."/>
        </authorList>
    </citation>
    <scope>GENOME REANNOTATION</scope>
    <source>
        <strain evidence="11">CCAP 1055/1</strain>
    </source>
</reference>
<evidence type="ECO:0000313" key="10">
    <source>
        <dbReference type="EMBL" id="ACI65424.1"/>
    </source>
</evidence>
<dbReference type="InParanoid" id="B5Y468"/>
<dbReference type="GO" id="GO:0005886">
    <property type="term" value="C:plasma membrane"/>
    <property type="evidence" value="ECO:0007669"/>
    <property type="project" value="UniProtKB-SubCell"/>
</dbReference>
<feature type="compositionally biased region" description="Low complexity" evidence="8">
    <location>
        <begin position="1"/>
        <end position="26"/>
    </location>
</feature>
<keyword evidence="7 9" id="KW-0472">Membrane</keyword>
<sequence length="511" mass="53265">MNVSSSATTSSTTTNTPLPNITPNALASSSDTSPVVVADTNTLWSQLNEKIGTIDESRITFAEYDNGDVPRMFSALQYNRNERDGQLRASHMAGSVGGAAALVAGTTIGAGVLAVPAATAAAGFLPSSAAMLVAWFYMTMSGLLIAELTLNRMGGTGRPGLGLLDLYNNSLGRTWGAVGSAAYMFLHYAVMVAYVAQGGANLAKVLPWDSVPDGVGPAAFVSVCAVALFNANRDVVEKVNNGLVVGVAATFLAIVAVGAQTADFGALVNISNQHPEHVVDCFPILFLSLVFQNVVPTVVDQLEGDRSKITKAIIAGTTAPLLLFLAWNAVVLGNVAGTGVDLSVVDPVALLQSGGGAGLLGPLVTGFSTLAVVTSLIGFTYGLRDGWADLLKLDTKSADFEAKSKLPLFALIFGPPLALACANPDIFYDALEYGGAFGVSTLFLILPPLMVWKERYGDDQTPLATKPMVPFGKLPLGSMWKAAGTLILEQGAEKLGVFAFLQEHVLSKFQS</sequence>
<keyword evidence="3" id="KW-1003">Cell membrane</keyword>
<keyword evidence="5 9" id="KW-0812">Transmembrane</keyword>
<dbReference type="RefSeq" id="XP_002185954.1">
    <property type="nucleotide sequence ID" value="XM_002185918.1"/>
</dbReference>
<dbReference type="PANTHER" id="PTHR32195:SF26">
    <property type="entry name" value="TRYPTOPHAN OR TYROSINE TRANSPORTER PROTEIN"/>
    <property type="match status" value="1"/>
</dbReference>
<reference evidence="10 11" key="1">
    <citation type="journal article" date="2008" name="Nature">
        <title>The Phaeodactylum genome reveals the evolutionary history of diatom genomes.</title>
        <authorList>
            <person name="Bowler C."/>
            <person name="Allen A.E."/>
            <person name="Badger J.H."/>
            <person name="Grimwood J."/>
            <person name="Jabbari K."/>
            <person name="Kuo A."/>
            <person name="Maheswari U."/>
            <person name="Martens C."/>
            <person name="Maumus F."/>
            <person name="Otillar R.P."/>
            <person name="Rayko E."/>
            <person name="Salamov A."/>
            <person name="Vandepoele K."/>
            <person name="Beszteri B."/>
            <person name="Gruber A."/>
            <person name="Heijde M."/>
            <person name="Katinka M."/>
            <person name="Mock T."/>
            <person name="Valentin K."/>
            <person name="Verret F."/>
            <person name="Berges J.A."/>
            <person name="Brownlee C."/>
            <person name="Cadoret J.P."/>
            <person name="Chiovitti A."/>
            <person name="Choi C.J."/>
            <person name="Coesel S."/>
            <person name="De Martino A."/>
            <person name="Detter J.C."/>
            <person name="Durkin C."/>
            <person name="Falciatore A."/>
            <person name="Fournet J."/>
            <person name="Haruta M."/>
            <person name="Huysman M.J."/>
            <person name="Jenkins B.D."/>
            <person name="Jiroutova K."/>
            <person name="Jorgensen R.E."/>
            <person name="Joubert Y."/>
            <person name="Kaplan A."/>
            <person name="Kroger N."/>
            <person name="Kroth P.G."/>
            <person name="La Roche J."/>
            <person name="Lindquist E."/>
            <person name="Lommer M."/>
            <person name="Martin-Jezequel V."/>
            <person name="Lopez P.J."/>
            <person name="Lucas S."/>
            <person name="Mangogna M."/>
            <person name="McGinnis K."/>
            <person name="Medlin L.K."/>
            <person name="Montsant A."/>
            <person name="Oudot-Le Secq M.P."/>
            <person name="Napoli C."/>
            <person name="Obornik M."/>
            <person name="Parker M.S."/>
            <person name="Petit J.L."/>
            <person name="Porcel B.M."/>
            <person name="Poulsen N."/>
            <person name="Robison M."/>
            <person name="Rychlewski L."/>
            <person name="Rynearson T.A."/>
            <person name="Schmutz J."/>
            <person name="Shapiro H."/>
            <person name="Siaut M."/>
            <person name="Stanley M."/>
            <person name="Sussman M.R."/>
            <person name="Taylor A.R."/>
            <person name="Vardi A."/>
            <person name="von Dassow P."/>
            <person name="Vyverman W."/>
            <person name="Willis A."/>
            <person name="Wyrwicz L.S."/>
            <person name="Rokhsar D.S."/>
            <person name="Weissenbach J."/>
            <person name="Armbrust E.V."/>
            <person name="Green B.R."/>
            <person name="Van de Peer Y."/>
            <person name="Grigoriev I.V."/>
        </authorList>
    </citation>
    <scope>NUCLEOTIDE SEQUENCE [LARGE SCALE GENOMIC DNA]</scope>
    <source>
        <strain evidence="10 11">CCAP 1055/1</strain>
    </source>
</reference>
<dbReference type="PaxDb" id="2850-Phatr36976"/>
<evidence type="ECO:0000256" key="1">
    <source>
        <dbReference type="ARBA" id="ARBA00004429"/>
    </source>
</evidence>
<feature type="transmembrane region" description="Helical" evidence="9">
    <location>
        <begin position="312"/>
        <end position="337"/>
    </location>
</feature>
<feature type="transmembrane region" description="Helical" evidence="9">
    <location>
        <begin position="357"/>
        <end position="383"/>
    </location>
</feature>
<proteinExistence type="predicted"/>
<evidence type="ECO:0000256" key="7">
    <source>
        <dbReference type="ARBA" id="ARBA00023136"/>
    </source>
</evidence>
<evidence type="ECO:0000256" key="6">
    <source>
        <dbReference type="ARBA" id="ARBA00022989"/>
    </source>
</evidence>
<evidence type="ECO:0000256" key="8">
    <source>
        <dbReference type="SAM" id="MobiDB-lite"/>
    </source>
</evidence>
<dbReference type="STRING" id="556484.B5Y468"/>
<keyword evidence="4" id="KW-0997">Cell inner membrane</keyword>
<dbReference type="OrthoDB" id="204942at2759"/>
<evidence type="ECO:0000256" key="3">
    <source>
        <dbReference type="ARBA" id="ARBA00022475"/>
    </source>
</evidence>
<keyword evidence="2" id="KW-0813">Transport</keyword>
<accession>B5Y468</accession>
<feature type="transmembrane region" description="Helical" evidence="9">
    <location>
        <begin position="129"/>
        <end position="150"/>
    </location>
</feature>
<dbReference type="OMA" id="PHIHQVN"/>
<dbReference type="GeneID" id="7204451"/>
<dbReference type="PANTHER" id="PTHR32195">
    <property type="entry name" value="OS07G0662800 PROTEIN"/>
    <property type="match status" value="1"/>
</dbReference>
<evidence type="ECO:0008006" key="12">
    <source>
        <dbReference type="Google" id="ProtNLM"/>
    </source>
</evidence>
<dbReference type="AlphaFoldDB" id="B5Y468"/>